<protein>
    <submittedName>
        <fullName evidence="1">Uncharacterized protein</fullName>
    </submittedName>
</protein>
<dbReference type="Proteomes" id="UP000094527">
    <property type="component" value="Unassembled WGS sequence"/>
</dbReference>
<dbReference type="STRING" id="48709.A0A1D2N6X1"/>
<dbReference type="EMBL" id="LJIJ01000185">
    <property type="protein sequence ID" value="ODN00825.1"/>
    <property type="molecule type" value="Genomic_DNA"/>
</dbReference>
<evidence type="ECO:0000313" key="2">
    <source>
        <dbReference type="Proteomes" id="UP000094527"/>
    </source>
</evidence>
<comment type="caution">
    <text evidence="1">The sequence shown here is derived from an EMBL/GenBank/DDBJ whole genome shotgun (WGS) entry which is preliminary data.</text>
</comment>
<sequence length="328" mass="36510">MPTLSELRLKRQARSSESHVPQGYFKKQVILEFLKLTAATMQKYCGLAILLVVILQQGCSAEFWDDFRITYNINAFGHFNRLPRTIRDASFAQQGWLATSANCSNDGNFNGIQHIIPGDYSAALLFDVNGVIAGIQQLLNKSSILGPDNGVNYPALPVYQSITFENQEYFLLTSYFVDPATICTTGRSDSDLVTDGTGTSLWIQNGTSPSTSIQVPKNRTEAIAEGWTKNQCFIGMGSHNFYQVEQYTSNNCTEMFPAFGLYNREDALMGFGFITPGTVINHRFENPPNAAIRLILGETPECVTDTNDRIGLTSMHTYFVDTPWLIIC</sequence>
<proteinExistence type="predicted"/>
<gene>
    <name evidence="1" type="ORF">Ocin01_05852</name>
</gene>
<dbReference type="OrthoDB" id="6042561at2759"/>
<dbReference type="OMA" id="NECNGAF"/>
<dbReference type="AlphaFoldDB" id="A0A1D2N6X1"/>
<name>A0A1D2N6X1_ORCCI</name>
<organism evidence="1 2">
    <name type="scientific">Orchesella cincta</name>
    <name type="common">Springtail</name>
    <name type="synonym">Podura cincta</name>
    <dbReference type="NCBI Taxonomy" id="48709"/>
    <lineage>
        <taxon>Eukaryota</taxon>
        <taxon>Metazoa</taxon>
        <taxon>Ecdysozoa</taxon>
        <taxon>Arthropoda</taxon>
        <taxon>Hexapoda</taxon>
        <taxon>Collembola</taxon>
        <taxon>Entomobryomorpha</taxon>
        <taxon>Entomobryoidea</taxon>
        <taxon>Orchesellidae</taxon>
        <taxon>Orchesellinae</taxon>
        <taxon>Orchesella</taxon>
    </lineage>
</organism>
<keyword evidence="2" id="KW-1185">Reference proteome</keyword>
<evidence type="ECO:0000313" key="1">
    <source>
        <dbReference type="EMBL" id="ODN00825.1"/>
    </source>
</evidence>
<reference evidence="1 2" key="1">
    <citation type="journal article" date="2016" name="Genome Biol. Evol.">
        <title>Gene Family Evolution Reflects Adaptation to Soil Environmental Stressors in the Genome of the Collembolan Orchesella cincta.</title>
        <authorList>
            <person name="Faddeeva-Vakhrusheva A."/>
            <person name="Derks M.F."/>
            <person name="Anvar S.Y."/>
            <person name="Agamennone V."/>
            <person name="Suring W."/>
            <person name="Smit S."/>
            <person name="van Straalen N.M."/>
            <person name="Roelofs D."/>
        </authorList>
    </citation>
    <scope>NUCLEOTIDE SEQUENCE [LARGE SCALE GENOMIC DNA]</scope>
    <source>
        <tissue evidence="1">Mixed pool</tissue>
    </source>
</reference>
<accession>A0A1D2N6X1</accession>